<dbReference type="InterPro" id="IPR036388">
    <property type="entry name" value="WH-like_DNA-bd_sf"/>
</dbReference>
<feature type="binding site" evidence="9">
    <location>
        <position position="129"/>
    </location>
    <ligand>
        <name>Zn(2+)</name>
        <dbReference type="ChEBI" id="CHEBI:29105"/>
    </ligand>
</feature>
<evidence type="ECO:0000256" key="2">
    <source>
        <dbReference type="ARBA" id="ARBA00007957"/>
    </source>
</evidence>
<comment type="similarity">
    <text evidence="2">Belongs to the Fur family.</text>
</comment>
<dbReference type="Proteomes" id="UP000243406">
    <property type="component" value="Unassembled WGS sequence"/>
</dbReference>
<dbReference type="EMBL" id="FUYN01000003">
    <property type="protein sequence ID" value="SKB49309.1"/>
    <property type="molecule type" value="Genomic_DNA"/>
</dbReference>
<dbReference type="CDD" id="cd07153">
    <property type="entry name" value="Fur_like"/>
    <property type="match status" value="1"/>
</dbReference>
<reference evidence="12" key="1">
    <citation type="submission" date="2017-02" db="EMBL/GenBank/DDBJ databases">
        <authorList>
            <person name="Varghese N."/>
            <person name="Submissions S."/>
        </authorList>
    </citation>
    <scope>NUCLEOTIDE SEQUENCE [LARGE SCALE GENOMIC DNA]</scope>
    <source>
        <strain evidence="12">ATCC 35199</strain>
    </source>
</reference>
<feature type="binding site" evidence="9">
    <location>
        <position position="92"/>
    </location>
    <ligand>
        <name>Zn(2+)</name>
        <dbReference type="ChEBI" id="CHEBI:29105"/>
    </ligand>
</feature>
<dbReference type="GO" id="GO:0003700">
    <property type="term" value="F:DNA-binding transcription factor activity"/>
    <property type="evidence" value="ECO:0007669"/>
    <property type="project" value="InterPro"/>
</dbReference>
<dbReference type="GO" id="GO:0045892">
    <property type="term" value="P:negative regulation of DNA-templated transcription"/>
    <property type="evidence" value="ECO:0007669"/>
    <property type="project" value="TreeGrafter"/>
</dbReference>
<keyword evidence="6" id="KW-0805">Transcription regulation</keyword>
<comment type="cofactor">
    <cofactor evidence="9">
        <name>Zn(2+)</name>
        <dbReference type="ChEBI" id="CHEBI:29105"/>
    </cofactor>
    <text evidence="9">Binds 1 zinc ion per subunit.</text>
</comment>
<keyword evidence="3" id="KW-0963">Cytoplasm</keyword>
<dbReference type="PANTHER" id="PTHR33202">
    <property type="entry name" value="ZINC UPTAKE REGULATION PROTEIN"/>
    <property type="match status" value="1"/>
</dbReference>
<dbReference type="SUPFAM" id="SSF46785">
    <property type="entry name" value="Winged helix' DNA-binding domain"/>
    <property type="match status" value="1"/>
</dbReference>
<comment type="subcellular location">
    <subcellularLocation>
        <location evidence="1">Cytoplasm</location>
    </subcellularLocation>
</comment>
<evidence type="ECO:0000256" key="5">
    <source>
        <dbReference type="ARBA" id="ARBA00022833"/>
    </source>
</evidence>
<evidence type="ECO:0000256" key="8">
    <source>
        <dbReference type="ARBA" id="ARBA00023163"/>
    </source>
</evidence>
<organism evidence="11 12">
    <name type="scientific">Acetoanaerobium noterae</name>
    <dbReference type="NCBI Taxonomy" id="745369"/>
    <lineage>
        <taxon>Bacteria</taxon>
        <taxon>Bacillati</taxon>
        <taxon>Bacillota</taxon>
        <taxon>Clostridia</taxon>
        <taxon>Peptostreptococcales</taxon>
        <taxon>Filifactoraceae</taxon>
        <taxon>Acetoanaerobium</taxon>
    </lineage>
</organism>
<sequence>MINKEEIIEKLRNNGQRLTRIKSEVVDIFLETKGYLDAASVHEKLDKNADLSTVYRNLESLYDAGILDIVYKNDKRWFKLIESHEHTHYVVCEKCGSKKELDFCPFSHINSQIEGYDIHSHVFELFGICPKCRKEQ</sequence>
<feature type="binding site" evidence="9">
    <location>
        <position position="95"/>
    </location>
    <ligand>
        <name>Zn(2+)</name>
        <dbReference type="ChEBI" id="CHEBI:29105"/>
    </ligand>
</feature>
<evidence type="ECO:0000256" key="7">
    <source>
        <dbReference type="ARBA" id="ARBA00023125"/>
    </source>
</evidence>
<keyword evidence="4" id="KW-0678">Repressor</keyword>
<evidence type="ECO:0000256" key="3">
    <source>
        <dbReference type="ARBA" id="ARBA00022490"/>
    </source>
</evidence>
<keyword evidence="5 9" id="KW-0862">Zinc</keyword>
<dbReference type="InterPro" id="IPR002481">
    <property type="entry name" value="FUR"/>
</dbReference>
<dbReference type="InterPro" id="IPR043135">
    <property type="entry name" value="Fur_C"/>
</dbReference>
<keyword evidence="10" id="KW-0408">Iron</keyword>
<evidence type="ECO:0000256" key="1">
    <source>
        <dbReference type="ARBA" id="ARBA00004496"/>
    </source>
</evidence>
<accession>A0A1T5BQE3</accession>
<dbReference type="PANTHER" id="PTHR33202:SF1">
    <property type="entry name" value="FERRIC UPTAKE REGULATION PROTEIN"/>
    <property type="match status" value="1"/>
</dbReference>
<name>A0A1T5BQE3_9FIRM</name>
<dbReference type="OrthoDB" id="8659436at2"/>
<keyword evidence="9" id="KW-0479">Metal-binding</keyword>
<keyword evidence="7" id="KW-0238">DNA-binding</keyword>
<dbReference type="GO" id="GO:0008270">
    <property type="term" value="F:zinc ion binding"/>
    <property type="evidence" value="ECO:0007669"/>
    <property type="project" value="TreeGrafter"/>
</dbReference>
<dbReference type="GO" id="GO:0000976">
    <property type="term" value="F:transcription cis-regulatory region binding"/>
    <property type="evidence" value="ECO:0007669"/>
    <property type="project" value="TreeGrafter"/>
</dbReference>
<dbReference type="AlphaFoldDB" id="A0A1T5BQE3"/>
<evidence type="ECO:0000256" key="10">
    <source>
        <dbReference type="PIRSR" id="PIRSR602481-2"/>
    </source>
</evidence>
<evidence type="ECO:0000256" key="6">
    <source>
        <dbReference type="ARBA" id="ARBA00023015"/>
    </source>
</evidence>
<evidence type="ECO:0000313" key="11">
    <source>
        <dbReference type="EMBL" id="SKB49309.1"/>
    </source>
</evidence>
<comment type="cofactor">
    <cofactor evidence="10">
        <name>Mn(2+)</name>
        <dbReference type="ChEBI" id="CHEBI:29035"/>
    </cofactor>
    <cofactor evidence="10">
        <name>Fe(2+)</name>
        <dbReference type="ChEBI" id="CHEBI:29033"/>
    </cofactor>
    <text evidence="10">Binds 1 Mn(2+) or Fe(2+) ion per subunit.</text>
</comment>
<protein>
    <submittedName>
        <fullName evidence="11">Fur family transcriptional regulator, zinc uptake regulator</fullName>
    </submittedName>
</protein>
<evidence type="ECO:0000256" key="4">
    <source>
        <dbReference type="ARBA" id="ARBA00022491"/>
    </source>
</evidence>
<dbReference type="GO" id="GO:1900376">
    <property type="term" value="P:regulation of secondary metabolite biosynthetic process"/>
    <property type="evidence" value="ECO:0007669"/>
    <property type="project" value="TreeGrafter"/>
</dbReference>
<evidence type="ECO:0000256" key="9">
    <source>
        <dbReference type="PIRSR" id="PIRSR602481-1"/>
    </source>
</evidence>
<dbReference type="GO" id="GO:0005737">
    <property type="term" value="C:cytoplasm"/>
    <property type="evidence" value="ECO:0007669"/>
    <property type="project" value="UniProtKB-SubCell"/>
</dbReference>
<dbReference type="InterPro" id="IPR036390">
    <property type="entry name" value="WH_DNA-bd_sf"/>
</dbReference>
<dbReference type="Pfam" id="PF01475">
    <property type="entry name" value="FUR"/>
    <property type="match status" value="1"/>
</dbReference>
<dbReference type="Gene3D" id="1.10.10.10">
    <property type="entry name" value="Winged helix-like DNA-binding domain superfamily/Winged helix DNA-binding domain"/>
    <property type="match status" value="1"/>
</dbReference>
<dbReference type="Gene3D" id="3.30.1490.190">
    <property type="match status" value="1"/>
</dbReference>
<feature type="binding site" evidence="9">
    <location>
        <position position="132"/>
    </location>
    <ligand>
        <name>Zn(2+)</name>
        <dbReference type="ChEBI" id="CHEBI:29105"/>
    </ligand>
</feature>
<dbReference type="RefSeq" id="WP_079589616.1">
    <property type="nucleotide sequence ID" value="NZ_FUYN01000003.1"/>
</dbReference>
<keyword evidence="12" id="KW-1185">Reference proteome</keyword>
<evidence type="ECO:0000313" key="12">
    <source>
        <dbReference type="Proteomes" id="UP000243406"/>
    </source>
</evidence>
<keyword evidence="8" id="KW-0804">Transcription</keyword>
<proteinExistence type="inferred from homology"/>
<feature type="binding site" evidence="10">
    <location>
        <position position="121"/>
    </location>
    <ligand>
        <name>Fe cation</name>
        <dbReference type="ChEBI" id="CHEBI:24875"/>
    </ligand>
</feature>
<gene>
    <name evidence="11" type="ORF">SAMN02745120_1788</name>
</gene>